<dbReference type="AlphaFoldDB" id="A0A2N3N1F1"/>
<evidence type="ECO:0000256" key="2">
    <source>
        <dbReference type="SAM" id="MobiDB-lite"/>
    </source>
</evidence>
<organism evidence="4 5">
    <name type="scientific">Lomentospora prolificans</name>
    <dbReference type="NCBI Taxonomy" id="41688"/>
    <lineage>
        <taxon>Eukaryota</taxon>
        <taxon>Fungi</taxon>
        <taxon>Dikarya</taxon>
        <taxon>Ascomycota</taxon>
        <taxon>Pezizomycotina</taxon>
        <taxon>Sordariomycetes</taxon>
        <taxon>Hypocreomycetidae</taxon>
        <taxon>Microascales</taxon>
        <taxon>Microascaceae</taxon>
        <taxon>Lomentospora</taxon>
    </lineage>
</organism>
<dbReference type="SUPFAM" id="SSF57701">
    <property type="entry name" value="Zn2/Cys6 DNA-binding domain"/>
    <property type="match status" value="1"/>
</dbReference>
<feature type="compositionally biased region" description="Low complexity" evidence="2">
    <location>
        <begin position="47"/>
        <end position="57"/>
    </location>
</feature>
<dbReference type="STRING" id="41688.A0A2N3N1F1"/>
<dbReference type="SMART" id="SM00066">
    <property type="entry name" value="GAL4"/>
    <property type="match status" value="1"/>
</dbReference>
<feature type="domain" description="Zn(2)-C6 fungal-type" evidence="3">
    <location>
        <begin position="92"/>
        <end position="122"/>
    </location>
</feature>
<dbReference type="PANTHER" id="PTHR47785:SF5">
    <property type="entry name" value="ZN(II)2CYS6 TRANSCRIPTION FACTOR (EUROFUNG)"/>
    <property type="match status" value="1"/>
</dbReference>
<dbReference type="PROSITE" id="PS00463">
    <property type="entry name" value="ZN2_CY6_FUNGAL_1"/>
    <property type="match status" value="1"/>
</dbReference>
<feature type="region of interest" description="Disordered" evidence="2">
    <location>
        <begin position="1"/>
        <end position="83"/>
    </location>
</feature>
<dbReference type="EMBL" id="NLAX01001034">
    <property type="protein sequence ID" value="PKS06232.1"/>
    <property type="molecule type" value="Genomic_DNA"/>
</dbReference>
<dbReference type="InterPro" id="IPR053181">
    <property type="entry name" value="EcdB-like_regulator"/>
</dbReference>
<protein>
    <recommendedName>
        <fullName evidence="3">Zn(2)-C6 fungal-type domain-containing protein</fullName>
    </recommendedName>
</protein>
<dbReference type="CDD" id="cd00067">
    <property type="entry name" value="GAL4"/>
    <property type="match status" value="1"/>
</dbReference>
<dbReference type="PANTHER" id="PTHR47785">
    <property type="entry name" value="ZN(II)2CYS6 TRANSCRIPTION FACTOR (EUROFUNG)-RELATED-RELATED"/>
    <property type="match status" value="1"/>
</dbReference>
<dbReference type="InParanoid" id="A0A2N3N1F1"/>
<feature type="compositionally biased region" description="Polar residues" evidence="2">
    <location>
        <begin position="169"/>
        <end position="181"/>
    </location>
</feature>
<dbReference type="OrthoDB" id="4356994at2759"/>
<comment type="caution">
    <text evidence="4">The sequence shown here is derived from an EMBL/GenBank/DDBJ whole genome shotgun (WGS) entry which is preliminary data.</text>
</comment>
<evidence type="ECO:0000259" key="3">
    <source>
        <dbReference type="PROSITE" id="PS50048"/>
    </source>
</evidence>
<evidence type="ECO:0000313" key="5">
    <source>
        <dbReference type="Proteomes" id="UP000233524"/>
    </source>
</evidence>
<keyword evidence="1" id="KW-0539">Nucleus</keyword>
<feature type="region of interest" description="Disordered" evidence="2">
    <location>
        <begin position="164"/>
        <end position="186"/>
    </location>
</feature>
<dbReference type="PROSITE" id="PS50048">
    <property type="entry name" value="ZN2_CY6_FUNGAL_2"/>
    <property type="match status" value="1"/>
</dbReference>
<dbReference type="Proteomes" id="UP000233524">
    <property type="component" value="Unassembled WGS sequence"/>
</dbReference>
<name>A0A2N3N1F1_9PEZI</name>
<keyword evidence="5" id="KW-1185">Reference proteome</keyword>
<accession>A0A2N3N1F1</accession>
<dbReference type="InterPro" id="IPR001138">
    <property type="entry name" value="Zn2Cys6_DnaBD"/>
</dbReference>
<evidence type="ECO:0000313" key="4">
    <source>
        <dbReference type="EMBL" id="PKS06232.1"/>
    </source>
</evidence>
<dbReference type="Gene3D" id="4.10.240.10">
    <property type="entry name" value="Zn(2)-C6 fungal-type DNA-binding domain"/>
    <property type="match status" value="1"/>
</dbReference>
<gene>
    <name evidence="4" type="ORF">jhhlp_006978</name>
</gene>
<dbReference type="GO" id="GO:0008270">
    <property type="term" value="F:zinc ion binding"/>
    <property type="evidence" value="ECO:0007669"/>
    <property type="project" value="InterPro"/>
</dbReference>
<sequence length="702" mass="78882">MLPALSRSRNPMGPPHGQSPEGTFPNHLAQSWSQPTALPVQGLAAQGSTGPSPTTPTAQEDTGSGRQPPRKRPRTETPRDAMAYPRKRAIYACRQCRVRKVKCNNARPTCGSCEASRAVCTYEDSQDLSTFDPASILILDRLNQVLAKLDDIPGRSAPLPVVSEVPPHANSSPASTNQVSDRNPIPENADYYDLHIPSSCTPADSILQWPIFQGRYPPNYLIDAIFASEAQDSAPDTDEITVSSWRATHTAATTSISDDNIPDLVQRFLDLVHTKNPIFDTSQIWGYARYIMEEGFGWDSSSCLVLLICALGCIAQPFCINTEPIVLGETSVEKQADNLRKGETYFNLARRRFGLLRGGLHAAQCHFLAGVYLMCTMRPVRAWVEFHSATRAYQLHLRCQACLGKQAEQSPARRWQEQRLYWSCYKSECELRAEMDIPDSLLADFQYPDLHPSPPDTPAHNTVSGATIGAHDSSGPWHPRRSDNLHRQHEQSWFYYLTEITLRRLANRVLNVFYRDGPGGWTLAALPSMIKMAREFESHIDDWFNQLPGPIKFDWLVPPTEELVYLVYGRALEIKLWIYRPFLYLAIHAPPNHHSLPDVLPYAEKAMLNNFRALHSPATRHRHHGTWYGMRGRVAAIISTLGAVISGRMSVPPDWESSINRGITVLRYWENEVPKVARTIDVIEELVARGRACQDEMRSSIA</sequence>
<dbReference type="InterPro" id="IPR036864">
    <property type="entry name" value="Zn2-C6_fun-type_DNA-bd_sf"/>
</dbReference>
<dbReference type="VEuPathDB" id="FungiDB:jhhlp_006978"/>
<dbReference type="CDD" id="cd12148">
    <property type="entry name" value="fungal_TF_MHR"/>
    <property type="match status" value="1"/>
</dbReference>
<evidence type="ECO:0000256" key="1">
    <source>
        <dbReference type="ARBA" id="ARBA00023242"/>
    </source>
</evidence>
<proteinExistence type="predicted"/>
<dbReference type="GO" id="GO:0000981">
    <property type="term" value="F:DNA-binding transcription factor activity, RNA polymerase II-specific"/>
    <property type="evidence" value="ECO:0007669"/>
    <property type="project" value="InterPro"/>
</dbReference>
<reference evidence="4 5" key="1">
    <citation type="journal article" date="2017" name="G3 (Bethesda)">
        <title>First Draft Genome Sequence of the Pathogenic Fungus Lomentospora prolificans (Formerly Scedosporium prolificans).</title>
        <authorList>
            <person name="Luo R."/>
            <person name="Zimin A."/>
            <person name="Workman R."/>
            <person name="Fan Y."/>
            <person name="Pertea G."/>
            <person name="Grossman N."/>
            <person name="Wear M.P."/>
            <person name="Jia B."/>
            <person name="Miller H."/>
            <person name="Casadevall A."/>
            <person name="Timp W."/>
            <person name="Zhang S.X."/>
            <person name="Salzberg S.L."/>
        </authorList>
    </citation>
    <scope>NUCLEOTIDE SEQUENCE [LARGE SCALE GENOMIC DNA]</scope>
    <source>
        <strain evidence="4 5">JHH-5317</strain>
    </source>
</reference>
<dbReference type="Pfam" id="PF00172">
    <property type="entry name" value="Zn_clus"/>
    <property type="match status" value="1"/>
</dbReference>